<evidence type="ECO:0000256" key="1">
    <source>
        <dbReference type="SAM" id="MobiDB-lite"/>
    </source>
</evidence>
<feature type="region of interest" description="Disordered" evidence="1">
    <location>
        <begin position="1"/>
        <end position="28"/>
    </location>
</feature>
<organism evidence="2">
    <name type="scientific">Arundo donax</name>
    <name type="common">Giant reed</name>
    <name type="synonym">Donax arundinaceus</name>
    <dbReference type="NCBI Taxonomy" id="35708"/>
    <lineage>
        <taxon>Eukaryota</taxon>
        <taxon>Viridiplantae</taxon>
        <taxon>Streptophyta</taxon>
        <taxon>Embryophyta</taxon>
        <taxon>Tracheophyta</taxon>
        <taxon>Spermatophyta</taxon>
        <taxon>Magnoliopsida</taxon>
        <taxon>Liliopsida</taxon>
        <taxon>Poales</taxon>
        <taxon>Poaceae</taxon>
        <taxon>PACMAD clade</taxon>
        <taxon>Arundinoideae</taxon>
        <taxon>Arundineae</taxon>
        <taxon>Arundo</taxon>
    </lineage>
</organism>
<dbReference type="EMBL" id="GBRH01271686">
    <property type="protein sequence ID" value="JAD26209.1"/>
    <property type="molecule type" value="Transcribed_RNA"/>
</dbReference>
<sequence length="28" mass="3046">MKPPCQNLGTMTVEIRNSNKGSIKPLST</sequence>
<reference evidence="2" key="1">
    <citation type="submission" date="2014-09" db="EMBL/GenBank/DDBJ databases">
        <authorList>
            <person name="Magalhaes I.L.F."/>
            <person name="Oliveira U."/>
            <person name="Santos F.R."/>
            <person name="Vidigal T.H.D.A."/>
            <person name="Brescovit A.D."/>
            <person name="Santos A.J."/>
        </authorList>
    </citation>
    <scope>NUCLEOTIDE SEQUENCE</scope>
    <source>
        <tissue evidence="2">Shoot tissue taken approximately 20 cm above the soil surface</tissue>
    </source>
</reference>
<proteinExistence type="predicted"/>
<evidence type="ECO:0000313" key="2">
    <source>
        <dbReference type="EMBL" id="JAD26209.1"/>
    </source>
</evidence>
<dbReference type="AlphaFoldDB" id="A0A0A8YIA5"/>
<accession>A0A0A8YIA5</accession>
<name>A0A0A8YIA5_ARUDO</name>
<protein>
    <submittedName>
        <fullName evidence="2">Uncharacterized protein</fullName>
    </submittedName>
</protein>
<reference evidence="2" key="2">
    <citation type="journal article" date="2015" name="Data Brief">
        <title>Shoot transcriptome of the giant reed, Arundo donax.</title>
        <authorList>
            <person name="Barrero R.A."/>
            <person name="Guerrero F.D."/>
            <person name="Moolhuijzen P."/>
            <person name="Goolsby J.A."/>
            <person name="Tidwell J."/>
            <person name="Bellgard S.E."/>
            <person name="Bellgard M.I."/>
        </authorList>
    </citation>
    <scope>NUCLEOTIDE SEQUENCE</scope>
    <source>
        <tissue evidence="2">Shoot tissue taken approximately 20 cm above the soil surface</tissue>
    </source>
</reference>
<feature type="compositionally biased region" description="Polar residues" evidence="1">
    <location>
        <begin position="7"/>
        <end position="28"/>
    </location>
</feature>